<dbReference type="InterPro" id="IPR036188">
    <property type="entry name" value="FAD/NAD-bd_sf"/>
</dbReference>
<dbReference type="PANTHER" id="PTHR10742">
    <property type="entry name" value="FLAVIN MONOAMINE OXIDASE"/>
    <property type="match status" value="1"/>
</dbReference>
<dbReference type="FunCoup" id="A0A7F5RB30">
    <property type="interactions" value="55"/>
</dbReference>
<protein>
    <submittedName>
        <fullName evidence="3">Spermine oxidase-like</fullName>
    </submittedName>
</protein>
<dbReference type="GO" id="GO:0046592">
    <property type="term" value="F:polyamine oxidase activity"/>
    <property type="evidence" value="ECO:0007669"/>
    <property type="project" value="TreeGrafter"/>
</dbReference>
<feature type="domain" description="Amine oxidase" evidence="1">
    <location>
        <begin position="46"/>
        <end position="500"/>
    </location>
</feature>
<dbReference type="GeneID" id="112905272"/>
<dbReference type="Gene3D" id="3.90.660.10">
    <property type="match status" value="1"/>
</dbReference>
<dbReference type="InParanoid" id="A0A7F5RB30"/>
<reference evidence="3" key="1">
    <citation type="submission" date="2025-08" db="UniProtKB">
        <authorList>
            <consortium name="RefSeq"/>
        </authorList>
    </citation>
    <scope>IDENTIFICATION</scope>
    <source>
        <tissue evidence="3">Entire body</tissue>
    </source>
</reference>
<dbReference type="Proteomes" id="UP000192223">
    <property type="component" value="Unplaced"/>
</dbReference>
<evidence type="ECO:0000313" key="3">
    <source>
        <dbReference type="RefSeq" id="XP_025833164.1"/>
    </source>
</evidence>
<dbReference type="OrthoDB" id="5046242at2759"/>
<evidence type="ECO:0000313" key="2">
    <source>
        <dbReference type="Proteomes" id="UP000192223"/>
    </source>
</evidence>
<proteinExistence type="predicted"/>
<dbReference type="Pfam" id="PF01593">
    <property type="entry name" value="Amino_oxidase"/>
    <property type="match status" value="1"/>
</dbReference>
<accession>A0A7F5RB30</accession>
<dbReference type="PANTHER" id="PTHR10742:SF398">
    <property type="entry name" value="AMINE OXIDASE DOMAIN-CONTAINING PROTEIN-RELATED"/>
    <property type="match status" value="1"/>
</dbReference>
<dbReference type="SUPFAM" id="SSF51905">
    <property type="entry name" value="FAD/NAD(P)-binding domain"/>
    <property type="match status" value="1"/>
</dbReference>
<gene>
    <name evidence="3" type="primary">LOC112905272</name>
</gene>
<evidence type="ECO:0000259" key="1">
    <source>
        <dbReference type="Pfam" id="PF01593"/>
    </source>
</evidence>
<name>A0A7F5RB30_AGRPL</name>
<dbReference type="SUPFAM" id="SSF54373">
    <property type="entry name" value="FAD-linked reductases, C-terminal domain"/>
    <property type="match status" value="1"/>
</dbReference>
<keyword evidence="2" id="KW-1185">Reference proteome</keyword>
<dbReference type="Gene3D" id="3.50.50.60">
    <property type="entry name" value="FAD/NAD(P)-binding domain"/>
    <property type="match status" value="1"/>
</dbReference>
<dbReference type="AlphaFoldDB" id="A0A7F5RB30"/>
<dbReference type="InterPro" id="IPR050281">
    <property type="entry name" value="Flavin_monoamine_oxidase"/>
</dbReference>
<organism evidence="2 3">
    <name type="scientific">Agrilus planipennis</name>
    <name type="common">Emerald ash borer</name>
    <name type="synonym">Agrilus marcopoli</name>
    <dbReference type="NCBI Taxonomy" id="224129"/>
    <lineage>
        <taxon>Eukaryota</taxon>
        <taxon>Metazoa</taxon>
        <taxon>Ecdysozoa</taxon>
        <taxon>Arthropoda</taxon>
        <taxon>Hexapoda</taxon>
        <taxon>Insecta</taxon>
        <taxon>Pterygota</taxon>
        <taxon>Neoptera</taxon>
        <taxon>Endopterygota</taxon>
        <taxon>Coleoptera</taxon>
        <taxon>Polyphaga</taxon>
        <taxon>Elateriformia</taxon>
        <taxon>Buprestoidea</taxon>
        <taxon>Buprestidae</taxon>
        <taxon>Agrilinae</taxon>
        <taxon>Agrilus</taxon>
    </lineage>
</organism>
<dbReference type="RefSeq" id="XP_025833164.1">
    <property type="nucleotide sequence ID" value="XM_025977379.1"/>
</dbReference>
<dbReference type="KEGG" id="apln:112905272"/>
<dbReference type="InterPro" id="IPR002937">
    <property type="entry name" value="Amino_oxidase"/>
</dbReference>
<sequence length="508" mass="57895">MSHQSFTNGRDMKAFIRFATACALFLVHYCKATDQHSVIIVGAGSSGIAAATKLLENNFTDFIILEAENRIGGRIFTVPFGNGLVDLGAQWCHGQKDNIVYEIVKDLDVLKVDDVNSITHLYTKFSVDKNTSDTVNRLFESIYENMEEDPNAASLHDYFVKRYNNSINELYSDKPEILQYAKDATNLYLGAICSLESSFDVSDISTQSEYQICEGDQSLQWNGKGYKIFLDILMKKYPNPNESLPIDDKILLNKEVTNINWQNSFQPNSSKSEVKCSNGEVYYANHVIVTVSLGVLKENGSTMFTPKLPNEKIKAIDDIGFGAVMKIYLLYEEKWWPENLGSLSFVWSEEERERLKHEGLRWYLNILSLITIKGNENVVCLWIAGQDVPKIENLTDGEVLSGIKYVSDLFLKPKYRNVTKPSKILRTKWLSYPHFRGTYSYDSVKMRKNKISRGDLSEPLIHPVTNEPVVLFAGEAMNRYHYSTVHGATETGFREAERILQIYKKNVF</sequence>